<evidence type="ECO:0000313" key="5">
    <source>
        <dbReference type="EMBL" id="KAK6175057.1"/>
    </source>
</evidence>
<evidence type="ECO:0000259" key="3">
    <source>
        <dbReference type="PROSITE" id="PS50404"/>
    </source>
</evidence>
<evidence type="ECO:0000259" key="4">
    <source>
        <dbReference type="PROSITE" id="PS50405"/>
    </source>
</evidence>
<evidence type="ECO:0000256" key="2">
    <source>
        <dbReference type="ARBA" id="ARBA00022613"/>
    </source>
</evidence>
<dbReference type="SUPFAM" id="SSF47616">
    <property type="entry name" value="GST C-terminal domain-like"/>
    <property type="match status" value="1"/>
</dbReference>
<dbReference type="SFLD" id="SFLDG00363">
    <property type="entry name" value="AMPS_(cytGST):_Alpha-__Mu-__Pi"/>
    <property type="match status" value="1"/>
</dbReference>
<keyword evidence="2" id="KW-0273">Eye lens protein</keyword>
<dbReference type="SFLD" id="SFLDG01205">
    <property type="entry name" value="AMPS.1"/>
    <property type="match status" value="1"/>
</dbReference>
<dbReference type="FunFam" id="1.20.1050.10:FF:000030">
    <property type="entry name" value="Glutathione S-transferase S1"/>
    <property type="match status" value="1"/>
</dbReference>
<proteinExistence type="inferred from homology"/>
<dbReference type="InterPro" id="IPR004046">
    <property type="entry name" value="GST_C"/>
</dbReference>
<accession>A0AAN8JCM0</accession>
<dbReference type="CDD" id="cd03039">
    <property type="entry name" value="GST_N_Sigma_like"/>
    <property type="match status" value="1"/>
</dbReference>
<evidence type="ECO:0008006" key="7">
    <source>
        <dbReference type="Google" id="ProtNLM"/>
    </source>
</evidence>
<dbReference type="Pfam" id="PF02798">
    <property type="entry name" value="GST_N"/>
    <property type="match status" value="1"/>
</dbReference>
<comment type="caution">
    <text evidence="5">The sequence shown here is derived from an EMBL/GenBank/DDBJ whole genome shotgun (WGS) entry which is preliminary data.</text>
</comment>
<dbReference type="InterPro" id="IPR036282">
    <property type="entry name" value="Glutathione-S-Trfase_C_sf"/>
</dbReference>
<evidence type="ECO:0000256" key="1">
    <source>
        <dbReference type="ARBA" id="ARBA00007409"/>
    </source>
</evidence>
<keyword evidence="6" id="KW-1185">Reference proteome</keyword>
<dbReference type="InterPro" id="IPR050213">
    <property type="entry name" value="GST_superfamily"/>
</dbReference>
<dbReference type="PROSITE" id="PS50405">
    <property type="entry name" value="GST_CTER"/>
    <property type="match status" value="1"/>
</dbReference>
<dbReference type="CDD" id="cd03192">
    <property type="entry name" value="GST_C_Sigma_like"/>
    <property type="match status" value="1"/>
</dbReference>
<dbReference type="InterPro" id="IPR010987">
    <property type="entry name" value="Glutathione-S-Trfase_C-like"/>
</dbReference>
<dbReference type="Proteomes" id="UP001347796">
    <property type="component" value="Unassembled WGS sequence"/>
</dbReference>
<dbReference type="GO" id="GO:0006749">
    <property type="term" value="P:glutathione metabolic process"/>
    <property type="evidence" value="ECO:0007669"/>
    <property type="project" value="TreeGrafter"/>
</dbReference>
<protein>
    <recommendedName>
        <fullName evidence="7">Glutathione transferase</fullName>
    </recommendedName>
</protein>
<reference evidence="5 6" key="1">
    <citation type="submission" date="2024-01" db="EMBL/GenBank/DDBJ databases">
        <title>The genome of the rayed Mediterranean limpet Patella caerulea (Linnaeus, 1758).</title>
        <authorList>
            <person name="Anh-Thu Weber A."/>
            <person name="Halstead-Nussloch G."/>
        </authorList>
    </citation>
    <scope>NUCLEOTIDE SEQUENCE [LARGE SCALE GENOMIC DNA]</scope>
    <source>
        <strain evidence="5">AATW-2023a</strain>
        <tissue evidence="5">Whole specimen</tissue>
    </source>
</reference>
<dbReference type="PANTHER" id="PTHR11571:SF150">
    <property type="entry name" value="GLUTATHIONE S-TRANSFERASE"/>
    <property type="match status" value="1"/>
</dbReference>
<dbReference type="SFLD" id="SFLDS00019">
    <property type="entry name" value="Glutathione_Transferase_(cytos"/>
    <property type="match status" value="1"/>
</dbReference>
<gene>
    <name evidence="5" type="ORF">SNE40_013595</name>
</gene>
<dbReference type="FunFam" id="3.40.30.10:FF:000258">
    <property type="entry name" value="Glutathione S-transferase"/>
    <property type="match status" value="1"/>
</dbReference>
<dbReference type="InterPro" id="IPR004045">
    <property type="entry name" value="Glutathione_S-Trfase_N"/>
</dbReference>
<organism evidence="5 6">
    <name type="scientific">Patella caerulea</name>
    <name type="common">Rayed Mediterranean limpet</name>
    <dbReference type="NCBI Taxonomy" id="87958"/>
    <lineage>
        <taxon>Eukaryota</taxon>
        <taxon>Metazoa</taxon>
        <taxon>Spiralia</taxon>
        <taxon>Lophotrochozoa</taxon>
        <taxon>Mollusca</taxon>
        <taxon>Gastropoda</taxon>
        <taxon>Patellogastropoda</taxon>
        <taxon>Patelloidea</taxon>
        <taxon>Patellidae</taxon>
        <taxon>Patella</taxon>
    </lineage>
</organism>
<dbReference type="SUPFAM" id="SSF52833">
    <property type="entry name" value="Thioredoxin-like"/>
    <property type="match status" value="1"/>
</dbReference>
<comment type="similarity">
    <text evidence="1">Belongs to the GST superfamily.</text>
</comment>
<dbReference type="GO" id="GO:0005212">
    <property type="term" value="F:structural constituent of eye lens"/>
    <property type="evidence" value="ECO:0007669"/>
    <property type="project" value="UniProtKB-KW"/>
</dbReference>
<feature type="domain" description="GST C-terminal" evidence="4">
    <location>
        <begin position="81"/>
        <end position="203"/>
    </location>
</feature>
<dbReference type="InterPro" id="IPR036249">
    <property type="entry name" value="Thioredoxin-like_sf"/>
</dbReference>
<dbReference type="PANTHER" id="PTHR11571">
    <property type="entry name" value="GLUTATHIONE S-TRANSFERASE"/>
    <property type="match status" value="1"/>
</dbReference>
<feature type="domain" description="GST N-terminal" evidence="3">
    <location>
        <begin position="2"/>
        <end position="79"/>
    </location>
</feature>
<sequence>MPKYKLFYFNLRGRAELARLCFVAAGVEFEDVRIPADNWPQVKSTTPHGELPYMEIDGIRVTQSLAIARYLAGEFDLFGSSTLERLRIDEIVELVEDFRKGFVNYYREQDATKKKQLMDKFEEDDIPKYLAIFSKLLSDNSSGYLIGNKLSLADLALYDVMQYPLDQSPALFDNYSKLRDHRNRIETNAKIQDYLQTRPKSAI</sequence>
<dbReference type="InterPro" id="IPR040079">
    <property type="entry name" value="Glutathione_S-Trfase"/>
</dbReference>
<dbReference type="AlphaFoldDB" id="A0AAN8JCM0"/>
<dbReference type="GO" id="GO:0004364">
    <property type="term" value="F:glutathione transferase activity"/>
    <property type="evidence" value="ECO:0007669"/>
    <property type="project" value="TreeGrafter"/>
</dbReference>
<dbReference type="Gene3D" id="3.40.30.10">
    <property type="entry name" value="Glutaredoxin"/>
    <property type="match status" value="1"/>
</dbReference>
<name>A0AAN8JCM0_PATCE</name>
<dbReference type="PROSITE" id="PS50404">
    <property type="entry name" value="GST_NTER"/>
    <property type="match status" value="1"/>
</dbReference>
<evidence type="ECO:0000313" key="6">
    <source>
        <dbReference type="Proteomes" id="UP001347796"/>
    </source>
</evidence>
<dbReference type="EMBL" id="JAZGQO010000010">
    <property type="protein sequence ID" value="KAK6175057.1"/>
    <property type="molecule type" value="Genomic_DNA"/>
</dbReference>
<dbReference type="Gene3D" id="1.20.1050.10">
    <property type="match status" value="1"/>
</dbReference>
<dbReference type="Pfam" id="PF14497">
    <property type="entry name" value="GST_C_3"/>
    <property type="match status" value="1"/>
</dbReference>